<dbReference type="GO" id="GO:0008374">
    <property type="term" value="F:O-acyltransferase activity"/>
    <property type="evidence" value="ECO:0007669"/>
    <property type="project" value="TreeGrafter"/>
</dbReference>
<dbReference type="Gene3D" id="2.160.10.10">
    <property type="entry name" value="Hexapeptide repeat proteins"/>
    <property type="match status" value="1"/>
</dbReference>
<keyword evidence="2" id="KW-0808">Transferase</keyword>
<accession>A0A0F9DDW5</accession>
<dbReference type="Pfam" id="PF00132">
    <property type="entry name" value="Hexapep"/>
    <property type="match status" value="1"/>
</dbReference>
<dbReference type="InterPro" id="IPR018357">
    <property type="entry name" value="Hexapep_transf_CS"/>
</dbReference>
<dbReference type="AlphaFoldDB" id="A0A0F9DDW5"/>
<reference evidence="3" key="1">
    <citation type="journal article" date="2015" name="Nature">
        <title>Complex archaea that bridge the gap between prokaryotes and eukaryotes.</title>
        <authorList>
            <person name="Spang A."/>
            <person name="Saw J.H."/>
            <person name="Jorgensen S.L."/>
            <person name="Zaremba-Niedzwiedzka K."/>
            <person name="Martijn J."/>
            <person name="Lind A.E."/>
            <person name="van Eijk R."/>
            <person name="Schleper C."/>
            <person name="Guy L."/>
            <person name="Ettema T.J."/>
        </authorList>
    </citation>
    <scope>NUCLEOTIDE SEQUENCE</scope>
</reference>
<protein>
    <recommendedName>
        <fullName evidence="4">Acetyltransferase</fullName>
    </recommendedName>
</protein>
<organism evidence="3">
    <name type="scientific">marine sediment metagenome</name>
    <dbReference type="NCBI Taxonomy" id="412755"/>
    <lineage>
        <taxon>unclassified sequences</taxon>
        <taxon>metagenomes</taxon>
        <taxon>ecological metagenomes</taxon>
    </lineage>
</organism>
<dbReference type="PROSITE" id="PS00101">
    <property type="entry name" value="HEXAPEP_TRANSFERASES"/>
    <property type="match status" value="1"/>
</dbReference>
<comment type="similarity">
    <text evidence="1">Belongs to the transferase hexapeptide repeat family.</text>
</comment>
<gene>
    <name evidence="3" type="ORF">LCGC14_2211370</name>
</gene>
<dbReference type="CDD" id="cd04647">
    <property type="entry name" value="LbH_MAT_like"/>
    <property type="match status" value="1"/>
</dbReference>
<name>A0A0F9DDW5_9ZZZZ</name>
<evidence type="ECO:0008006" key="4">
    <source>
        <dbReference type="Google" id="ProtNLM"/>
    </source>
</evidence>
<evidence type="ECO:0000256" key="1">
    <source>
        <dbReference type="ARBA" id="ARBA00007274"/>
    </source>
</evidence>
<dbReference type="InterPro" id="IPR001451">
    <property type="entry name" value="Hexapep"/>
</dbReference>
<evidence type="ECO:0000256" key="2">
    <source>
        <dbReference type="ARBA" id="ARBA00022679"/>
    </source>
</evidence>
<evidence type="ECO:0000313" key="3">
    <source>
        <dbReference type="EMBL" id="KKL59834.1"/>
    </source>
</evidence>
<dbReference type="InterPro" id="IPR011004">
    <property type="entry name" value="Trimer_LpxA-like_sf"/>
</dbReference>
<dbReference type="InterPro" id="IPR051159">
    <property type="entry name" value="Hexapeptide_acetyltransf"/>
</dbReference>
<comment type="caution">
    <text evidence="3">The sequence shown here is derived from an EMBL/GenBank/DDBJ whole genome shotgun (WGS) entry which is preliminary data.</text>
</comment>
<sequence length="176" mass="19524">MEKNKITMYNFRKAGKNLKIFEYVKIIKPEVIEIGDNSEIDDFSFIFGGKGIYIGRYVHISRFVSIIGGGELYLGDYTVLADGARILTGTDSYQGGSRMSTCLPLEQRNLKVSFVRIEKDAFVGTNAIIHPGVTVGEGAIIGSNSLVLKDIEPWTINVGSPCKVIKKRPKIKFEDL</sequence>
<dbReference type="EMBL" id="LAZR01029353">
    <property type="protein sequence ID" value="KKL59834.1"/>
    <property type="molecule type" value="Genomic_DNA"/>
</dbReference>
<proteinExistence type="inferred from homology"/>
<dbReference type="PANTHER" id="PTHR23416:SF23">
    <property type="entry name" value="ACETYLTRANSFERASE C18B11.09C-RELATED"/>
    <property type="match status" value="1"/>
</dbReference>
<dbReference type="PANTHER" id="PTHR23416">
    <property type="entry name" value="SIALIC ACID SYNTHASE-RELATED"/>
    <property type="match status" value="1"/>
</dbReference>
<dbReference type="SUPFAM" id="SSF51161">
    <property type="entry name" value="Trimeric LpxA-like enzymes"/>
    <property type="match status" value="1"/>
</dbReference>